<organism evidence="1 2">
    <name type="scientific">Liparis tanakae</name>
    <name type="common">Tanaka's snailfish</name>
    <dbReference type="NCBI Taxonomy" id="230148"/>
    <lineage>
        <taxon>Eukaryota</taxon>
        <taxon>Metazoa</taxon>
        <taxon>Chordata</taxon>
        <taxon>Craniata</taxon>
        <taxon>Vertebrata</taxon>
        <taxon>Euteleostomi</taxon>
        <taxon>Actinopterygii</taxon>
        <taxon>Neopterygii</taxon>
        <taxon>Teleostei</taxon>
        <taxon>Neoteleostei</taxon>
        <taxon>Acanthomorphata</taxon>
        <taxon>Eupercaria</taxon>
        <taxon>Perciformes</taxon>
        <taxon>Cottioidei</taxon>
        <taxon>Cottales</taxon>
        <taxon>Liparidae</taxon>
        <taxon>Liparis</taxon>
    </lineage>
</organism>
<comment type="caution">
    <text evidence="1">The sequence shown here is derived from an EMBL/GenBank/DDBJ whole genome shotgun (WGS) entry which is preliminary data.</text>
</comment>
<protein>
    <submittedName>
        <fullName evidence="1">Uncharacterized protein</fullName>
    </submittedName>
</protein>
<name>A0A4Z2HV19_9TELE</name>
<evidence type="ECO:0000313" key="1">
    <source>
        <dbReference type="EMBL" id="TNN69508.1"/>
    </source>
</evidence>
<accession>A0A4Z2HV19</accession>
<dbReference type="EMBL" id="SRLO01000175">
    <property type="protein sequence ID" value="TNN69508.1"/>
    <property type="molecule type" value="Genomic_DNA"/>
</dbReference>
<dbReference type="AlphaFoldDB" id="A0A4Z2HV19"/>
<reference evidence="1 2" key="1">
    <citation type="submission" date="2019-03" db="EMBL/GenBank/DDBJ databases">
        <title>First draft genome of Liparis tanakae, snailfish: a comprehensive survey of snailfish specific genes.</title>
        <authorList>
            <person name="Kim W."/>
            <person name="Song I."/>
            <person name="Jeong J.-H."/>
            <person name="Kim D."/>
            <person name="Kim S."/>
            <person name="Ryu S."/>
            <person name="Song J.Y."/>
            <person name="Lee S.K."/>
        </authorList>
    </citation>
    <scope>NUCLEOTIDE SEQUENCE [LARGE SCALE GENOMIC DNA]</scope>
    <source>
        <tissue evidence="1">Muscle</tissue>
    </source>
</reference>
<proteinExistence type="predicted"/>
<evidence type="ECO:0000313" key="2">
    <source>
        <dbReference type="Proteomes" id="UP000314294"/>
    </source>
</evidence>
<dbReference type="Proteomes" id="UP000314294">
    <property type="component" value="Unassembled WGS sequence"/>
</dbReference>
<keyword evidence="2" id="KW-1185">Reference proteome</keyword>
<gene>
    <name evidence="1" type="ORF">EYF80_020342</name>
</gene>
<sequence>MAENAEFSVLLIILRQPALTHSIFDGVLLSTLAILQYRCLPIGSQGSNLLPVTLKLLQMNVLLTINQALHIGIVRGHVFACIWIQNGDFGGDIGLFGPRLGMFLFLHVLQKLADFAVSLMDLVFFVQDLPLQALSTSGLNFRVLSVKFVLGDLFPQSIPLGFDGLVLLNTDNFFVHRLLTRLLPLQDLNLEYLLDNDTFFNRRSNTISSVLRRTCASSRTSLLKRSASFSTRGSGWYLMTSLLIVYVGVTGLQLLDLCPLAPDVRAVLLVALLQRAAQLLGGLQILAQLLHVILSLQHRLLLISGRVGAAQRGSQAAQHALLGAGQVTVQLVQLLREGFRFGVQRGRRHWG</sequence>